<name>A0AAV7P0A3_PLEWA</name>
<gene>
    <name evidence="1" type="ORF">NDU88_000237</name>
</gene>
<protein>
    <submittedName>
        <fullName evidence="1">Uncharacterized protein</fullName>
    </submittedName>
</protein>
<evidence type="ECO:0000313" key="1">
    <source>
        <dbReference type="EMBL" id="KAJ1121718.1"/>
    </source>
</evidence>
<dbReference type="EMBL" id="JANPWB010000011">
    <property type="protein sequence ID" value="KAJ1121718.1"/>
    <property type="molecule type" value="Genomic_DNA"/>
</dbReference>
<dbReference type="Proteomes" id="UP001066276">
    <property type="component" value="Chromosome 7"/>
</dbReference>
<proteinExistence type="predicted"/>
<sequence length="49" mass="5232">MRRGTLSAHCLLCTKGDVCVLGASLPVKPPPPRRLLVHLPVITRSPSTS</sequence>
<accession>A0AAV7P0A3</accession>
<organism evidence="1 2">
    <name type="scientific">Pleurodeles waltl</name>
    <name type="common">Iberian ribbed newt</name>
    <dbReference type="NCBI Taxonomy" id="8319"/>
    <lineage>
        <taxon>Eukaryota</taxon>
        <taxon>Metazoa</taxon>
        <taxon>Chordata</taxon>
        <taxon>Craniata</taxon>
        <taxon>Vertebrata</taxon>
        <taxon>Euteleostomi</taxon>
        <taxon>Amphibia</taxon>
        <taxon>Batrachia</taxon>
        <taxon>Caudata</taxon>
        <taxon>Salamandroidea</taxon>
        <taxon>Salamandridae</taxon>
        <taxon>Pleurodelinae</taxon>
        <taxon>Pleurodeles</taxon>
    </lineage>
</organism>
<comment type="caution">
    <text evidence="1">The sequence shown here is derived from an EMBL/GenBank/DDBJ whole genome shotgun (WGS) entry which is preliminary data.</text>
</comment>
<dbReference type="AlphaFoldDB" id="A0AAV7P0A3"/>
<keyword evidence="2" id="KW-1185">Reference proteome</keyword>
<reference evidence="1" key="1">
    <citation type="journal article" date="2022" name="bioRxiv">
        <title>Sequencing and chromosome-scale assembly of the giantPleurodeles waltlgenome.</title>
        <authorList>
            <person name="Brown T."/>
            <person name="Elewa A."/>
            <person name="Iarovenko S."/>
            <person name="Subramanian E."/>
            <person name="Araus A.J."/>
            <person name="Petzold A."/>
            <person name="Susuki M."/>
            <person name="Suzuki K.-i.T."/>
            <person name="Hayashi T."/>
            <person name="Toyoda A."/>
            <person name="Oliveira C."/>
            <person name="Osipova E."/>
            <person name="Leigh N.D."/>
            <person name="Simon A."/>
            <person name="Yun M.H."/>
        </authorList>
    </citation>
    <scope>NUCLEOTIDE SEQUENCE</scope>
    <source>
        <strain evidence="1">20211129_DDA</strain>
        <tissue evidence="1">Liver</tissue>
    </source>
</reference>
<evidence type="ECO:0000313" key="2">
    <source>
        <dbReference type="Proteomes" id="UP001066276"/>
    </source>
</evidence>